<dbReference type="Pfam" id="PF04564">
    <property type="entry name" value="U-box"/>
    <property type="match status" value="1"/>
</dbReference>
<reference evidence="5" key="1">
    <citation type="journal article" date="2011" name="Nature">
        <title>Genome sequence and analysis of the tuber crop potato.</title>
        <authorList>
            <consortium name="The Potato Genome Sequencing Consortium"/>
        </authorList>
    </citation>
    <scope>NUCLEOTIDE SEQUENCE [LARGE SCALE GENOMIC DNA]</scope>
    <source>
        <strain evidence="5">cv. DM1-3 516 R44</strain>
    </source>
</reference>
<evidence type="ECO:0000313" key="4">
    <source>
        <dbReference type="EnsemblPlants" id="PGSC0003DMT400000149"/>
    </source>
</evidence>
<keyword evidence="5" id="KW-1185">Reference proteome</keyword>
<dbReference type="Gene3D" id="3.30.40.10">
    <property type="entry name" value="Zinc/RING finger domain, C3HC4 (zinc finger)"/>
    <property type="match status" value="1"/>
</dbReference>
<dbReference type="EnsemblPlants" id="PGSC0003DMT400000149">
    <property type="protein sequence ID" value="PGSC0003DMT400000149"/>
    <property type="gene ID" value="PGSC0003DMG400000043"/>
</dbReference>
<reference evidence="4" key="2">
    <citation type="submission" date="2015-06" db="UniProtKB">
        <authorList>
            <consortium name="EnsemblPlants"/>
        </authorList>
    </citation>
    <scope>IDENTIFICATION</scope>
    <source>
        <strain evidence="4">DM1-3 516 R44</strain>
    </source>
</reference>
<dbReference type="GO" id="GO:0016567">
    <property type="term" value="P:protein ubiquitination"/>
    <property type="evidence" value="ECO:0007669"/>
    <property type="project" value="UniProtKB-UniPathway"/>
</dbReference>
<accession>M0ZG67</accession>
<dbReference type="OrthoDB" id="4062651at2759"/>
<evidence type="ECO:0000259" key="3">
    <source>
        <dbReference type="PROSITE" id="PS51698"/>
    </source>
</evidence>
<organism evidence="4 5">
    <name type="scientific">Solanum tuberosum</name>
    <name type="common">Potato</name>
    <dbReference type="NCBI Taxonomy" id="4113"/>
    <lineage>
        <taxon>Eukaryota</taxon>
        <taxon>Viridiplantae</taxon>
        <taxon>Streptophyta</taxon>
        <taxon>Embryophyta</taxon>
        <taxon>Tracheophyta</taxon>
        <taxon>Spermatophyta</taxon>
        <taxon>Magnoliopsida</taxon>
        <taxon>eudicotyledons</taxon>
        <taxon>Gunneridae</taxon>
        <taxon>Pentapetalae</taxon>
        <taxon>asterids</taxon>
        <taxon>lamiids</taxon>
        <taxon>Solanales</taxon>
        <taxon>Solanaceae</taxon>
        <taxon>Solanoideae</taxon>
        <taxon>Solaneae</taxon>
        <taxon>Solanum</taxon>
    </lineage>
</organism>
<evidence type="ECO:0000256" key="2">
    <source>
        <dbReference type="ARBA" id="ARBA00022679"/>
    </source>
</evidence>
<dbReference type="SMART" id="SM00504">
    <property type="entry name" value="Ubox"/>
    <property type="match status" value="1"/>
</dbReference>
<dbReference type="SUPFAM" id="SSF57850">
    <property type="entry name" value="RING/U-box"/>
    <property type="match status" value="1"/>
</dbReference>
<sequence>MQDPVVAADGFTYEAEALRGWLDSGHETSPMTNLTLSHKNLVPNHALRSAIQEWLQQN</sequence>
<dbReference type="InterPro" id="IPR003613">
    <property type="entry name" value="Ubox_domain"/>
</dbReference>
<dbReference type="Proteomes" id="UP000011115">
    <property type="component" value="Unassembled WGS sequence"/>
</dbReference>
<dbReference type="ExpressionAtlas" id="M0ZG67">
    <property type="expression patterns" value="baseline and differential"/>
</dbReference>
<protein>
    <submittedName>
        <fullName evidence="4">Protein kinase; U box</fullName>
    </submittedName>
</protein>
<proteinExistence type="predicted"/>
<dbReference type="CDD" id="cd16655">
    <property type="entry name" value="RING-Ubox_WDSUB1-like"/>
    <property type="match status" value="1"/>
</dbReference>
<dbReference type="InterPro" id="IPR013083">
    <property type="entry name" value="Znf_RING/FYVE/PHD"/>
</dbReference>
<evidence type="ECO:0000313" key="5">
    <source>
        <dbReference type="Proteomes" id="UP000011115"/>
    </source>
</evidence>
<dbReference type="PANTHER" id="PTHR46573">
    <property type="entry name" value="WD REPEAT, SAM AND U-BOX DOMAIN-CONTAINING PROTEIN 1"/>
    <property type="match status" value="1"/>
</dbReference>
<dbReference type="InterPro" id="IPR052085">
    <property type="entry name" value="WD-SAM-U-box"/>
</dbReference>
<gene>
    <name evidence="4" type="primary">LOC102597027</name>
</gene>
<name>M0ZG67_SOLTU</name>
<comment type="pathway">
    <text evidence="1">Protein modification; protein ubiquitination.</text>
</comment>
<feature type="domain" description="U-box" evidence="3">
    <location>
        <begin position="1"/>
        <end position="58"/>
    </location>
</feature>
<dbReference type="GO" id="GO:0004842">
    <property type="term" value="F:ubiquitin-protein transferase activity"/>
    <property type="evidence" value="ECO:0007669"/>
    <property type="project" value="InterPro"/>
</dbReference>
<dbReference type="UniPathway" id="UPA00143"/>
<dbReference type="PANTHER" id="PTHR46573:SF1">
    <property type="entry name" value="WD REPEAT, SAM AND U-BOX DOMAIN-CONTAINING PROTEIN 1"/>
    <property type="match status" value="1"/>
</dbReference>
<dbReference type="Gramene" id="PGSC0003DMT400000149">
    <property type="protein sequence ID" value="PGSC0003DMT400000149"/>
    <property type="gene ID" value="PGSC0003DMG400000043"/>
</dbReference>
<dbReference type="AlphaFoldDB" id="M0ZG67"/>
<dbReference type="HOGENOM" id="CLU_114384_4_1_1"/>
<evidence type="ECO:0000256" key="1">
    <source>
        <dbReference type="ARBA" id="ARBA00004906"/>
    </source>
</evidence>
<keyword evidence="2" id="KW-0808">Transferase</keyword>
<dbReference type="PROSITE" id="PS51698">
    <property type="entry name" value="U_BOX"/>
    <property type="match status" value="1"/>
</dbReference>